<keyword evidence="10 11" id="KW-0464">Manganese</keyword>
<name>A0AAN9Z8J1_9ORTH</name>
<comment type="caution">
    <text evidence="15">The sequence shown here is derived from an EMBL/GenBank/DDBJ whole genome shotgun (WGS) entry which is preliminary data.</text>
</comment>
<evidence type="ECO:0000256" key="9">
    <source>
        <dbReference type="ARBA" id="ARBA00023157"/>
    </source>
</evidence>
<keyword evidence="6" id="KW-0479">Metal-binding</keyword>
<dbReference type="GO" id="GO:0046872">
    <property type="term" value="F:metal ion binding"/>
    <property type="evidence" value="ECO:0007669"/>
    <property type="project" value="UniProtKB-KW"/>
</dbReference>
<comment type="subcellular location">
    <subcellularLocation>
        <location evidence="2 11">Golgi apparatus membrane</location>
        <topology evidence="2 11">Single-pass type II membrane protein</topology>
    </subcellularLocation>
</comment>
<evidence type="ECO:0000259" key="14">
    <source>
        <dbReference type="Pfam" id="PF00652"/>
    </source>
</evidence>
<dbReference type="Gene3D" id="2.80.10.50">
    <property type="match status" value="1"/>
</dbReference>
<dbReference type="Pfam" id="PF00652">
    <property type="entry name" value="Ricin_B_lectin"/>
    <property type="match status" value="1"/>
</dbReference>
<dbReference type="Gene3D" id="3.90.550.10">
    <property type="entry name" value="Spore Coat Polysaccharide Biosynthesis Protein SpsA, Chain A"/>
    <property type="match status" value="1"/>
</dbReference>
<sequence length="546" mass="62450">MYWLFLSERVSKLQEEKKGKLPISGNPLGNFEPKREDKRFGMKGPGEGGKPHIKEKRSEVVVFGINLEASEEISLERSLHDTRLPECKYISYPQNLPKVSVIIVFENVGLSVLIRAVQSVVNRSPTELLEEVLLVDDFSVVNLRYNILGYIQTLDGKVKYMRYSQKKGLLAARNHAAKHATGSVIVFLDGYCEVNVNWLPPLLSPIYSNESSITVPIIDVIDPDTFEYRAMHKADEHYRGIFDWGLNYREHPLPRKESKSRQHASDPYKSPTHSGSLLAVSRDFFVSSGGYDVALSNWGGYNLDLSFKSWQCGRGILWVPCSRVGHIFKGFSSYYSEIVPDVNDTIGPTHLVNLKRVVETWLDIRYKKNVYITMPLAQSVAPGELLRQLSLKRKLKCRSFEWFMTNVASGVLDVYPEPPENIHWGQLINKKLLECMTEDRYRERGHLVVRDCTDASYNCARLNSKGQLALDDQCVDIVENNLRSLPCPIGTVEGPWEYKEEARTLFHRKHEKCISLDLESKLVLPSSCNNGNVYQKWEFEDPEQVW</sequence>
<evidence type="ECO:0000256" key="8">
    <source>
        <dbReference type="ARBA" id="ARBA00023034"/>
    </source>
</evidence>
<keyword evidence="7 11" id="KW-0430">Lectin</keyword>
<dbReference type="AlphaFoldDB" id="A0AAN9Z8J1"/>
<keyword evidence="8 11" id="KW-0333">Golgi apparatus</keyword>
<dbReference type="InterPro" id="IPR000772">
    <property type="entry name" value="Ricin_B_lectin"/>
</dbReference>
<dbReference type="SUPFAM" id="SSF50370">
    <property type="entry name" value="Ricin B-like lectins"/>
    <property type="match status" value="1"/>
</dbReference>
<gene>
    <name evidence="15" type="ORF">R5R35_008769</name>
</gene>
<dbReference type="PROSITE" id="PS50231">
    <property type="entry name" value="RICIN_B_LECTIN"/>
    <property type="match status" value="1"/>
</dbReference>
<dbReference type="GO" id="GO:0030246">
    <property type="term" value="F:carbohydrate binding"/>
    <property type="evidence" value="ECO:0007669"/>
    <property type="project" value="UniProtKB-KW"/>
</dbReference>
<dbReference type="InterPro" id="IPR035992">
    <property type="entry name" value="Ricin_B-like_lectins"/>
</dbReference>
<evidence type="ECO:0000256" key="1">
    <source>
        <dbReference type="ARBA" id="ARBA00001936"/>
    </source>
</evidence>
<proteinExistence type="inferred from homology"/>
<feature type="region of interest" description="Disordered" evidence="12">
    <location>
        <begin position="24"/>
        <end position="52"/>
    </location>
</feature>
<dbReference type="EC" id="2.4.1.-" evidence="11"/>
<evidence type="ECO:0000256" key="11">
    <source>
        <dbReference type="RuleBase" id="RU361242"/>
    </source>
</evidence>
<reference evidence="15 16" key="1">
    <citation type="submission" date="2024-03" db="EMBL/GenBank/DDBJ databases">
        <title>The genome assembly and annotation of the cricket Gryllus longicercus Weissman &amp; Gray.</title>
        <authorList>
            <person name="Szrajer S."/>
            <person name="Gray D."/>
            <person name="Ylla G."/>
        </authorList>
    </citation>
    <scope>NUCLEOTIDE SEQUENCE [LARGE SCALE GENOMIC DNA]</scope>
    <source>
        <strain evidence="15">DAG 2021-001</strain>
        <tissue evidence="15">Whole body minus gut</tissue>
    </source>
</reference>
<dbReference type="GO" id="GO:0000139">
    <property type="term" value="C:Golgi membrane"/>
    <property type="evidence" value="ECO:0007669"/>
    <property type="project" value="UniProtKB-SubCell"/>
</dbReference>
<evidence type="ECO:0000256" key="6">
    <source>
        <dbReference type="ARBA" id="ARBA00022723"/>
    </source>
</evidence>
<comment type="cofactor">
    <cofactor evidence="1 11">
        <name>Mn(2+)</name>
        <dbReference type="ChEBI" id="CHEBI:29035"/>
    </cofactor>
</comment>
<evidence type="ECO:0000313" key="15">
    <source>
        <dbReference type="EMBL" id="KAK7866787.1"/>
    </source>
</evidence>
<dbReference type="InterPro" id="IPR001173">
    <property type="entry name" value="Glyco_trans_2-like"/>
</dbReference>
<keyword evidence="5 11" id="KW-0808">Transferase</keyword>
<keyword evidence="4 11" id="KW-0328">Glycosyltransferase</keyword>
<dbReference type="SUPFAM" id="SSF53448">
    <property type="entry name" value="Nucleotide-diphospho-sugar transferases"/>
    <property type="match status" value="1"/>
</dbReference>
<dbReference type="InterPro" id="IPR029044">
    <property type="entry name" value="Nucleotide-diphossugar_trans"/>
</dbReference>
<dbReference type="PANTHER" id="PTHR11675">
    <property type="entry name" value="N-ACETYLGALACTOSAMINYLTRANSFERASE"/>
    <property type="match status" value="1"/>
</dbReference>
<dbReference type="Proteomes" id="UP001378592">
    <property type="component" value="Unassembled WGS sequence"/>
</dbReference>
<feature type="domain" description="Ricin B lectin" evidence="14">
    <location>
        <begin position="424"/>
        <end position="537"/>
    </location>
</feature>
<evidence type="ECO:0000256" key="3">
    <source>
        <dbReference type="ARBA" id="ARBA00004922"/>
    </source>
</evidence>
<evidence type="ECO:0000256" key="4">
    <source>
        <dbReference type="ARBA" id="ARBA00022676"/>
    </source>
</evidence>
<comment type="similarity">
    <text evidence="11">Belongs to the glycosyltransferase 2 family. GalNAc-T subfamily.</text>
</comment>
<dbReference type="GO" id="GO:0006493">
    <property type="term" value="P:protein O-linked glycosylation"/>
    <property type="evidence" value="ECO:0007669"/>
    <property type="project" value="TreeGrafter"/>
</dbReference>
<evidence type="ECO:0000259" key="13">
    <source>
        <dbReference type="Pfam" id="PF00535"/>
    </source>
</evidence>
<feature type="domain" description="Glycosyltransferase 2-like" evidence="13">
    <location>
        <begin position="100"/>
        <end position="249"/>
    </location>
</feature>
<evidence type="ECO:0000256" key="5">
    <source>
        <dbReference type="ARBA" id="ARBA00022679"/>
    </source>
</evidence>
<protein>
    <recommendedName>
        <fullName evidence="11">Polypeptide N-acetylgalactosaminyltransferase</fullName>
        <ecNumber evidence="11">2.4.1.-</ecNumber>
    </recommendedName>
    <alternativeName>
        <fullName evidence="11">Protein-UDP acetylgalactosaminyltransferase</fullName>
    </alternativeName>
</protein>
<accession>A0AAN9Z8J1</accession>
<organism evidence="15 16">
    <name type="scientific">Gryllus longicercus</name>
    <dbReference type="NCBI Taxonomy" id="2509291"/>
    <lineage>
        <taxon>Eukaryota</taxon>
        <taxon>Metazoa</taxon>
        <taxon>Ecdysozoa</taxon>
        <taxon>Arthropoda</taxon>
        <taxon>Hexapoda</taxon>
        <taxon>Insecta</taxon>
        <taxon>Pterygota</taxon>
        <taxon>Neoptera</taxon>
        <taxon>Polyneoptera</taxon>
        <taxon>Orthoptera</taxon>
        <taxon>Ensifera</taxon>
        <taxon>Gryllidea</taxon>
        <taxon>Grylloidea</taxon>
        <taxon>Gryllidae</taxon>
        <taxon>Gryllinae</taxon>
        <taxon>Gryllus</taxon>
    </lineage>
</organism>
<keyword evidence="9 11" id="KW-1015">Disulfide bond</keyword>
<evidence type="ECO:0000256" key="12">
    <source>
        <dbReference type="SAM" id="MobiDB-lite"/>
    </source>
</evidence>
<dbReference type="Pfam" id="PF00535">
    <property type="entry name" value="Glycos_transf_2"/>
    <property type="match status" value="1"/>
</dbReference>
<comment type="pathway">
    <text evidence="3 11">Protein modification; protein glycosylation.</text>
</comment>
<evidence type="ECO:0000313" key="16">
    <source>
        <dbReference type="Proteomes" id="UP001378592"/>
    </source>
</evidence>
<evidence type="ECO:0000256" key="2">
    <source>
        <dbReference type="ARBA" id="ARBA00004323"/>
    </source>
</evidence>
<evidence type="ECO:0000256" key="10">
    <source>
        <dbReference type="ARBA" id="ARBA00023211"/>
    </source>
</evidence>
<dbReference type="EMBL" id="JAZDUA010000137">
    <property type="protein sequence ID" value="KAK7866787.1"/>
    <property type="molecule type" value="Genomic_DNA"/>
</dbReference>
<dbReference type="GO" id="GO:0004653">
    <property type="term" value="F:polypeptide N-acetylgalactosaminyltransferase activity"/>
    <property type="evidence" value="ECO:0007669"/>
    <property type="project" value="TreeGrafter"/>
</dbReference>
<dbReference type="PANTHER" id="PTHR11675:SF68">
    <property type="entry name" value="N-ACETYLGALACTOSAMINYLTRANSFERASE 7"/>
    <property type="match status" value="1"/>
</dbReference>
<evidence type="ECO:0000256" key="7">
    <source>
        <dbReference type="ARBA" id="ARBA00022734"/>
    </source>
</evidence>
<keyword evidence="16" id="KW-1185">Reference proteome</keyword>